<proteinExistence type="predicted"/>
<dbReference type="Proteomes" id="UP001530377">
    <property type="component" value="Unassembled WGS sequence"/>
</dbReference>
<feature type="transmembrane region" description="Helical" evidence="2">
    <location>
        <begin position="274"/>
        <end position="294"/>
    </location>
</feature>
<dbReference type="EMBL" id="JALLPB020000137">
    <property type="protein sequence ID" value="KAL3816665.1"/>
    <property type="molecule type" value="Genomic_DNA"/>
</dbReference>
<gene>
    <name evidence="3" type="ORF">ACHAXA_003855</name>
</gene>
<feature type="transmembrane region" description="Helical" evidence="2">
    <location>
        <begin position="212"/>
        <end position="232"/>
    </location>
</feature>
<organism evidence="3 4">
    <name type="scientific">Cyclostephanos tholiformis</name>
    <dbReference type="NCBI Taxonomy" id="382380"/>
    <lineage>
        <taxon>Eukaryota</taxon>
        <taxon>Sar</taxon>
        <taxon>Stramenopiles</taxon>
        <taxon>Ochrophyta</taxon>
        <taxon>Bacillariophyta</taxon>
        <taxon>Coscinodiscophyceae</taxon>
        <taxon>Thalassiosirophycidae</taxon>
        <taxon>Stephanodiscales</taxon>
        <taxon>Stephanodiscaceae</taxon>
        <taxon>Cyclostephanos</taxon>
    </lineage>
</organism>
<feature type="region of interest" description="Disordered" evidence="1">
    <location>
        <begin position="318"/>
        <end position="436"/>
    </location>
</feature>
<evidence type="ECO:0000256" key="2">
    <source>
        <dbReference type="SAM" id="Phobius"/>
    </source>
</evidence>
<feature type="compositionally biased region" description="Basic and acidic residues" evidence="1">
    <location>
        <begin position="422"/>
        <end position="436"/>
    </location>
</feature>
<feature type="compositionally biased region" description="Basic residues" evidence="1">
    <location>
        <begin position="407"/>
        <end position="421"/>
    </location>
</feature>
<feature type="transmembrane region" description="Helical" evidence="2">
    <location>
        <begin position="244"/>
        <end position="262"/>
    </location>
</feature>
<feature type="transmembrane region" description="Helical" evidence="2">
    <location>
        <begin position="54"/>
        <end position="71"/>
    </location>
</feature>
<keyword evidence="2" id="KW-0812">Transmembrane</keyword>
<evidence type="ECO:0000256" key="1">
    <source>
        <dbReference type="SAM" id="MobiDB-lite"/>
    </source>
</evidence>
<keyword evidence="2" id="KW-0472">Membrane</keyword>
<feature type="region of interest" description="Disordered" evidence="1">
    <location>
        <begin position="162"/>
        <end position="183"/>
    </location>
</feature>
<comment type="caution">
    <text evidence="3">The sequence shown here is derived from an EMBL/GenBank/DDBJ whole genome shotgun (WGS) entry which is preliminary data.</text>
</comment>
<sequence>MSGVIICASLGAFVGGQNVIGSYVAEEEEEEEEEEEGMEGMEVEATTATDTMNYLWLLILTVATVLLWHCVIDGSKRKFLSGYAGRLGTTTFLGMNVVMLFIYGPLGVVNWDRYYGGFVEYRDAEWWDMTDLTVAICHVLASLYLGMLSGGTRLLHERRRLLSSSSSPSSSSSSSSSRVNDNGEDTSSLIMISHPLPPPPQPTTSGPPLNNVLVPALYALLSMLLAYCYPAMHARRHYYDERVIPALFDGFAVGSFVGMASLQRIPSMTKFLMVSFLASIWGLTLTPLFVGFAGKSGFTATLGHLTQDALESIVRRTRAGLQRRSRREEENRREESHEEDDEEQRGLQLAGHLNSAASRPRSSLGRDKLEDCPVEGRDEDDETMVLPPSPPRHGQYKPRRETYYTKQQRRQSQRLRHHLMRKGSDSSKVTMEDRPSPLKLHRAWSALPVDGDDGVWHHSLKSQLD</sequence>
<feature type="compositionally biased region" description="Basic and acidic residues" evidence="1">
    <location>
        <begin position="364"/>
        <end position="376"/>
    </location>
</feature>
<keyword evidence="2" id="KW-1133">Transmembrane helix</keyword>
<protein>
    <submittedName>
        <fullName evidence="3">Uncharacterized protein</fullName>
    </submittedName>
</protein>
<feature type="transmembrane region" description="Helical" evidence="2">
    <location>
        <begin position="83"/>
        <end position="103"/>
    </location>
</feature>
<feature type="compositionally biased region" description="Low complexity" evidence="1">
    <location>
        <begin position="163"/>
        <end position="177"/>
    </location>
</feature>
<evidence type="ECO:0000313" key="4">
    <source>
        <dbReference type="Proteomes" id="UP001530377"/>
    </source>
</evidence>
<reference evidence="3 4" key="1">
    <citation type="submission" date="2024-10" db="EMBL/GenBank/DDBJ databases">
        <title>Updated reference genomes for cyclostephanoid diatoms.</title>
        <authorList>
            <person name="Roberts W.R."/>
            <person name="Alverson A.J."/>
        </authorList>
    </citation>
    <scope>NUCLEOTIDE SEQUENCE [LARGE SCALE GENOMIC DNA]</scope>
    <source>
        <strain evidence="3 4">AJA228-03</strain>
    </source>
</reference>
<dbReference type="AlphaFoldDB" id="A0ABD3RWR7"/>
<evidence type="ECO:0000313" key="3">
    <source>
        <dbReference type="EMBL" id="KAL3816665.1"/>
    </source>
</evidence>
<keyword evidence="4" id="KW-1185">Reference proteome</keyword>
<accession>A0ABD3RWR7</accession>
<feature type="compositionally biased region" description="Basic and acidic residues" evidence="1">
    <location>
        <begin position="326"/>
        <end position="336"/>
    </location>
</feature>
<feature type="transmembrane region" description="Helical" evidence="2">
    <location>
        <begin position="132"/>
        <end position="155"/>
    </location>
</feature>
<name>A0ABD3RWR7_9STRA</name>